<keyword evidence="3" id="KW-1185">Reference proteome</keyword>
<name>A0A6A6ZWT9_9PLEO</name>
<evidence type="ECO:0000313" key="3">
    <source>
        <dbReference type="Proteomes" id="UP000799424"/>
    </source>
</evidence>
<reference evidence="2" key="1">
    <citation type="journal article" date="2020" name="Stud. Mycol.">
        <title>101 Dothideomycetes genomes: a test case for predicting lifestyles and emergence of pathogens.</title>
        <authorList>
            <person name="Haridas S."/>
            <person name="Albert R."/>
            <person name="Binder M."/>
            <person name="Bloem J."/>
            <person name="Labutti K."/>
            <person name="Salamov A."/>
            <person name="Andreopoulos B."/>
            <person name="Baker S."/>
            <person name="Barry K."/>
            <person name="Bills G."/>
            <person name="Bluhm B."/>
            <person name="Cannon C."/>
            <person name="Castanera R."/>
            <person name="Culley D."/>
            <person name="Daum C."/>
            <person name="Ezra D."/>
            <person name="Gonzalez J."/>
            <person name="Henrissat B."/>
            <person name="Kuo A."/>
            <person name="Liang C."/>
            <person name="Lipzen A."/>
            <person name="Lutzoni F."/>
            <person name="Magnuson J."/>
            <person name="Mondo S."/>
            <person name="Nolan M."/>
            <person name="Ohm R."/>
            <person name="Pangilinan J."/>
            <person name="Park H.-J."/>
            <person name="Ramirez L."/>
            <person name="Alfaro M."/>
            <person name="Sun H."/>
            <person name="Tritt A."/>
            <person name="Yoshinaga Y."/>
            <person name="Zwiers L.-H."/>
            <person name="Turgeon B."/>
            <person name="Goodwin S."/>
            <person name="Spatafora J."/>
            <person name="Crous P."/>
            <person name="Grigoriev I."/>
        </authorList>
    </citation>
    <scope>NUCLEOTIDE SEQUENCE</scope>
    <source>
        <strain evidence="2">CBS 113818</strain>
    </source>
</reference>
<evidence type="ECO:0008006" key="4">
    <source>
        <dbReference type="Google" id="ProtNLM"/>
    </source>
</evidence>
<accession>A0A6A6ZWT9</accession>
<dbReference type="AlphaFoldDB" id="A0A6A6ZWT9"/>
<protein>
    <recommendedName>
        <fullName evidence="4">BTB domain-containing protein</fullName>
    </recommendedName>
</protein>
<feature type="region of interest" description="Disordered" evidence="1">
    <location>
        <begin position="191"/>
        <end position="218"/>
    </location>
</feature>
<dbReference type="OrthoDB" id="3762311at2759"/>
<sequence>MLKATSVTWAAMYTFGRLVMPANTNRDGVVCLIGYLKYVASTSQEVPSMMRVPTDMSAALGVCDAAKVLGMTKYTDHVYKVCDAMLRKAIPSSEDIDVVIAVKDQHARLFDIVVRDLAIQVWEDSIPDPDDFDIYLSNNPVLATAITQCNEAHAEKLRYLERVEYRKVQTTKQEAARAACERSIKEKSQCPLEKRKKFMPEERSHWVKTRGTQPHKGN</sequence>
<evidence type="ECO:0000313" key="2">
    <source>
        <dbReference type="EMBL" id="KAF2825019.1"/>
    </source>
</evidence>
<proteinExistence type="predicted"/>
<organism evidence="2 3">
    <name type="scientific">Ophiobolus disseminans</name>
    <dbReference type="NCBI Taxonomy" id="1469910"/>
    <lineage>
        <taxon>Eukaryota</taxon>
        <taxon>Fungi</taxon>
        <taxon>Dikarya</taxon>
        <taxon>Ascomycota</taxon>
        <taxon>Pezizomycotina</taxon>
        <taxon>Dothideomycetes</taxon>
        <taxon>Pleosporomycetidae</taxon>
        <taxon>Pleosporales</taxon>
        <taxon>Pleosporineae</taxon>
        <taxon>Phaeosphaeriaceae</taxon>
        <taxon>Ophiobolus</taxon>
    </lineage>
</organism>
<evidence type="ECO:0000256" key="1">
    <source>
        <dbReference type="SAM" id="MobiDB-lite"/>
    </source>
</evidence>
<dbReference type="EMBL" id="MU006229">
    <property type="protein sequence ID" value="KAF2825019.1"/>
    <property type="molecule type" value="Genomic_DNA"/>
</dbReference>
<dbReference type="Proteomes" id="UP000799424">
    <property type="component" value="Unassembled WGS sequence"/>
</dbReference>
<gene>
    <name evidence="2" type="ORF">CC86DRAFT_420431</name>
</gene>